<accession>A0ACB8VA10</accession>
<evidence type="ECO:0000313" key="2">
    <source>
        <dbReference type="Proteomes" id="UP000831701"/>
    </source>
</evidence>
<dbReference type="Proteomes" id="UP000831701">
    <property type="component" value="Chromosome 23"/>
</dbReference>
<organism evidence="1 2">
    <name type="scientific">Scortum barcoo</name>
    <name type="common">barcoo grunter</name>
    <dbReference type="NCBI Taxonomy" id="214431"/>
    <lineage>
        <taxon>Eukaryota</taxon>
        <taxon>Metazoa</taxon>
        <taxon>Chordata</taxon>
        <taxon>Craniata</taxon>
        <taxon>Vertebrata</taxon>
        <taxon>Euteleostomi</taxon>
        <taxon>Actinopterygii</taxon>
        <taxon>Neopterygii</taxon>
        <taxon>Teleostei</taxon>
        <taxon>Neoteleostei</taxon>
        <taxon>Acanthomorphata</taxon>
        <taxon>Eupercaria</taxon>
        <taxon>Centrarchiformes</taxon>
        <taxon>Terapontoidei</taxon>
        <taxon>Terapontidae</taxon>
        <taxon>Scortum</taxon>
    </lineage>
</organism>
<reference evidence="1" key="1">
    <citation type="submission" date="2022-04" db="EMBL/GenBank/DDBJ databases">
        <title>Jade perch genome.</title>
        <authorList>
            <person name="Chao B."/>
        </authorList>
    </citation>
    <scope>NUCLEOTIDE SEQUENCE</scope>
    <source>
        <strain evidence="1">CB-2022</strain>
    </source>
</reference>
<evidence type="ECO:0000313" key="1">
    <source>
        <dbReference type="EMBL" id="KAI3352481.1"/>
    </source>
</evidence>
<proteinExistence type="predicted"/>
<comment type="caution">
    <text evidence="1">The sequence shown here is derived from an EMBL/GenBank/DDBJ whole genome shotgun (WGS) entry which is preliminary data.</text>
</comment>
<dbReference type="EMBL" id="CM041553">
    <property type="protein sequence ID" value="KAI3352481.1"/>
    <property type="molecule type" value="Genomic_DNA"/>
</dbReference>
<protein>
    <submittedName>
        <fullName evidence="1">Uncharacterized protein</fullName>
    </submittedName>
</protein>
<name>A0ACB8VA10_9TELE</name>
<sequence>MDQLCGIFGYTFNLSLKLEESATTLEDVLHRPSAKDTAPQGAQQLQAGSSDVSSDEDAGETGPRPSAPAGELLHGPTGELLVSSSMDPLQFAYQPDIGVDDAVIYLLHTSLTHLEKAGSTVRIMFFDFSSAFNTIQPRLLGDKLQLAGESESEFGSMRRSLQPTQVAQVVQLIQDGTSMRAVARRFAVSVSVVSRAWRRYQETGQYIRRRGGGRRRATTQQQDRYLRLCARRNRRSTARALQNDLQQATNVHVSAQMVRNRLHEGGIIISKWQSQKRLILSPISGQTETVKLFSQFCILLYVLSQEEEEEKEEETCGGQKLEMWGSVTRSGPVQLWSLVRSESGELPEPGASLHRGGAGEKRGGAGAEARSSPLGLLPIRAQGRKRERVAAAEHKQDTVGLPPQHYHQTPLSLSSRMKKPGICRPEGSPERAEGPAAGIRRNMMETGATRSRCPPLFLLLLLASSCHMLHGQGCTYKGAWTIKFAKRMPRRSRHINGKHPPHLSVHQPELFTSAVAVLGLLRVKEEVRGKFRACHEELAAFHVLRFPGREELDPEMQTRADTKWIEASTVLMFFSMSRNHKSEFGQPWASRLGVGLMPQGQRAELHQRAARRTAEGEMRPGGRRGSVVGESMIVPPDHNPPSPPDTVVPGPAVSRPGGDAP</sequence>
<gene>
    <name evidence="1" type="ORF">L3Q82_005435</name>
</gene>
<keyword evidence="2" id="KW-1185">Reference proteome</keyword>